<feature type="domain" description="PAS" evidence="8">
    <location>
        <begin position="183"/>
        <end position="239"/>
    </location>
</feature>
<dbReference type="SUPFAM" id="SSF47459">
    <property type="entry name" value="HLH, helix-loop-helix DNA-binding domain"/>
    <property type="match status" value="1"/>
</dbReference>
<dbReference type="Pfam" id="PF00989">
    <property type="entry name" value="PAS"/>
    <property type="match status" value="1"/>
</dbReference>
<dbReference type="RefSeq" id="XP_017778692.1">
    <property type="nucleotide sequence ID" value="XM_017923203.1"/>
</dbReference>
<dbReference type="Proteomes" id="UP000695000">
    <property type="component" value="Unplaced"/>
</dbReference>
<keyword evidence="2" id="KW-0677">Repeat</keyword>
<dbReference type="GeneID" id="108564231"/>
<dbReference type="PROSITE" id="PS50112">
    <property type="entry name" value="PAS"/>
    <property type="match status" value="2"/>
</dbReference>
<evidence type="ECO:0000256" key="1">
    <source>
        <dbReference type="ARBA" id="ARBA00004123"/>
    </source>
</evidence>
<evidence type="ECO:0000256" key="5">
    <source>
        <dbReference type="ARBA" id="ARBA00023163"/>
    </source>
</evidence>
<keyword evidence="5" id="KW-0804">Transcription</keyword>
<dbReference type="CDD" id="cd00130">
    <property type="entry name" value="PAS"/>
    <property type="match status" value="2"/>
</dbReference>
<protein>
    <submittedName>
        <fullName evidence="11">Hypoxia-inducible factor 1-alpha-like isoform X1</fullName>
    </submittedName>
</protein>
<dbReference type="SMART" id="SM00353">
    <property type="entry name" value="HLH"/>
    <property type="match status" value="1"/>
</dbReference>
<dbReference type="SMART" id="SM00091">
    <property type="entry name" value="PAS"/>
    <property type="match status" value="2"/>
</dbReference>
<sequence length="974" mass="108588">MNCNENVDFTYHQPAPSECWYGHNDDFHANEVYGDHRQQQQHQEFVYTAARPMGPVAASLSLPCQSYTNWDYDKQCYNYYAEGCYTSCQFVTVVDMEDFMNNEKRKEKCRDAARCRRSRETEIFTDLSNALPLSEDKVSQLDKASVMRLAIAYLKVRDMIKLVPEPKMVKDETEASCSEESLVLKSLDGFAVALSDEGDFIYVSENVYSFLGISQVDLMGQNVYDYCHPCDHDEIKDILSAKSQQVGETSKSFFLRLKCTLTSKGRSVNLKSATYKVIHFTGHMLQEVDDSKESAEGCSSSNSSNNTTANDGSFKKCLVAIGQPIQHPSNIEAPLPSQTFLTKHNMNMTFTYADEKMLEFLGYNPEDLIGKSIYSYSHALDSEVITSAYKCLFSKGQTETSRYRFLAKTGGYAWVLTQATLIYDKNQKPQSVVCVNYVISEIECKDEIYAEFQLASASIASTPEPPTDVKTETTISVPQNINDIVDTAELVVPEVIEEEQQTLPSSNTEKPESTTERLFHNIGNYLEEIRGSSQSPRPLTATSKIFAPRTKEMSKGYITFSDEEPGITMLKDEPEDLTYLAPEAGEVVSLGDRLFSETFLNLVNMKDSKDDNTEQIGSMPSEDTNLFDGFFDSYSAIIGDPFIYKNEGLSQLLSPDRIVKSSDCSMQSLNSPTDSFSDEDQMSSFVTLMEEDMDMKAPYIPMTMGEDLPLVLTNDLMWSSNVERPARNTDPPKTTSSLAQLLSSGVNNKRPIRSNDHGGTIIQNNTSATTGSSFNDYYDKGQVNWDLSKVVASTGMQSHKRLNSTSFESTSNKRTKCEPKSGMTSELLQQLMSNNTHSGNRSRVASKGKSNWLLDSGGPKAACVSQPSESVLMNLLEMSSSPQNLKADRLISDRELEDFLRAQQLKLAARIGEPQRSDGGGKRILRRGISLLSTDGIPSLFDLTQQDYEVNAPVNNFLLQGDDLLQALDATGNI</sequence>
<proteinExistence type="predicted"/>
<dbReference type="Pfam" id="PF08778">
    <property type="entry name" value="HIF-1a_CTAD"/>
    <property type="match status" value="1"/>
</dbReference>
<evidence type="ECO:0000256" key="4">
    <source>
        <dbReference type="ARBA" id="ARBA00023125"/>
    </source>
</evidence>
<dbReference type="Pfam" id="PF23171">
    <property type="entry name" value="bHLH_HIF1A"/>
    <property type="match status" value="1"/>
</dbReference>
<dbReference type="InterPro" id="IPR011598">
    <property type="entry name" value="bHLH_dom"/>
</dbReference>
<evidence type="ECO:0000256" key="6">
    <source>
        <dbReference type="ARBA" id="ARBA00023242"/>
    </source>
</evidence>
<evidence type="ECO:0000313" key="11">
    <source>
        <dbReference type="RefSeq" id="XP_017778692.1"/>
    </source>
</evidence>
<dbReference type="InterPro" id="IPR001610">
    <property type="entry name" value="PAC"/>
</dbReference>
<dbReference type="Gene3D" id="3.30.450.20">
    <property type="entry name" value="PAS domain"/>
    <property type="match status" value="2"/>
</dbReference>
<dbReference type="Pfam" id="PF08447">
    <property type="entry name" value="PAS_3"/>
    <property type="match status" value="1"/>
</dbReference>
<accession>A0ABM1MVU2</accession>
<keyword evidence="3" id="KW-0805">Transcription regulation</keyword>
<evidence type="ECO:0000259" key="9">
    <source>
        <dbReference type="PROSITE" id="PS50888"/>
    </source>
</evidence>
<dbReference type="NCBIfam" id="TIGR00229">
    <property type="entry name" value="sensory_box"/>
    <property type="match status" value="1"/>
</dbReference>
<dbReference type="InterPro" id="IPR035965">
    <property type="entry name" value="PAS-like_dom_sf"/>
</dbReference>
<evidence type="ECO:0000256" key="2">
    <source>
        <dbReference type="ARBA" id="ARBA00022737"/>
    </source>
</evidence>
<dbReference type="InterPro" id="IPR013767">
    <property type="entry name" value="PAS_fold"/>
</dbReference>
<gene>
    <name evidence="11" type="primary">LOC108564231</name>
</gene>
<evidence type="ECO:0000256" key="7">
    <source>
        <dbReference type="SAM" id="MobiDB-lite"/>
    </source>
</evidence>
<dbReference type="CDD" id="cd11433">
    <property type="entry name" value="bHLH-PAS_HIF"/>
    <property type="match status" value="1"/>
</dbReference>
<dbReference type="InterPro" id="IPR001067">
    <property type="entry name" value="Nuc_translocat"/>
</dbReference>
<dbReference type="SMART" id="SM00086">
    <property type="entry name" value="PAC"/>
    <property type="match status" value="1"/>
</dbReference>
<comment type="subcellular location">
    <subcellularLocation>
        <location evidence="1">Nucleus</location>
    </subcellularLocation>
</comment>
<keyword evidence="6" id="KW-0539">Nucleus</keyword>
<keyword evidence="10" id="KW-1185">Reference proteome</keyword>
<evidence type="ECO:0000313" key="10">
    <source>
        <dbReference type="Proteomes" id="UP000695000"/>
    </source>
</evidence>
<dbReference type="PRINTS" id="PR00785">
    <property type="entry name" value="NCTRNSLOCATR"/>
</dbReference>
<feature type="domain" description="BHLH" evidence="9">
    <location>
        <begin position="104"/>
        <end position="157"/>
    </location>
</feature>
<dbReference type="InterPro" id="IPR013655">
    <property type="entry name" value="PAS_fold_3"/>
</dbReference>
<dbReference type="PROSITE" id="PS50888">
    <property type="entry name" value="BHLH"/>
    <property type="match status" value="1"/>
</dbReference>
<keyword evidence="4" id="KW-0238">DNA-binding</keyword>
<evidence type="ECO:0000256" key="3">
    <source>
        <dbReference type="ARBA" id="ARBA00023015"/>
    </source>
</evidence>
<feature type="region of interest" description="Disordered" evidence="7">
    <location>
        <begin position="745"/>
        <end position="766"/>
    </location>
</feature>
<evidence type="ECO:0000259" key="8">
    <source>
        <dbReference type="PROSITE" id="PS50112"/>
    </source>
</evidence>
<dbReference type="InterPro" id="IPR000014">
    <property type="entry name" value="PAS"/>
</dbReference>
<feature type="domain" description="PAS" evidence="8">
    <location>
        <begin position="345"/>
        <end position="396"/>
    </location>
</feature>
<dbReference type="Gene3D" id="4.10.280.10">
    <property type="entry name" value="Helix-loop-helix DNA-binding domain"/>
    <property type="match status" value="1"/>
</dbReference>
<dbReference type="PANTHER" id="PTHR23043:SF17">
    <property type="entry name" value="PROTEIN SIMILAR"/>
    <property type="match status" value="1"/>
</dbReference>
<feature type="region of interest" description="Disordered" evidence="7">
    <location>
        <begin position="796"/>
        <end position="822"/>
    </location>
</feature>
<dbReference type="SUPFAM" id="SSF55785">
    <property type="entry name" value="PYP-like sensor domain (PAS domain)"/>
    <property type="match status" value="2"/>
</dbReference>
<reference evidence="11" key="1">
    <citation type="submission" date="2025-08" db="UniProtKB">
        <authorList>
            <consortium name="RefSeq"/>
        </authorList>
    </citation>
    <scope>IDENTIFICATION</scope>
    <source>
        <tissue evidence="11">Whole Larva</tissue>
    </source>
</reference>
<name>A0ABM1MVU2_NICVS</name>
<dbReference type="InterPro" id="IPR036638">
    <property type="entry name" value="HLH_DNA-bd_sf"/>
</dbReference>
<dbReference type="PANTHER" id="PTHR23043">
    <property type="entry name" value="HYPOXIA-INDUCIBLE FACTOR 1 ALPHA"/>
    <property type="match status" value="1"/>
</dbReference>
<organism evidence="10 11">
    <name type="scientific">Nicrophorus vespilloides</name>
    <name type="common">Boreal carrion beetle</name>
    <dbReference type="NCBI Taxonomy" id="110193"/>
    <lineage>
        <taxon>Eukaryota</taxon>
        <taxon>Metazoa</taxon>
        <taxon>Ecdysozoa</taxon>
        <taxon>Arthropoda</taxon>
        <taxon>Hexapoda</taxon>
        <taxon>Insecta</taxon>
        <taxon>Pterygota</taxon>
        <taxon>Neoptera</taxon>
        <taxon>Endopterygota</taxon>
        <taxon>Coleoptera</taxon>
        <taxon>Polyphaga</taxon>
        <taxon>Staphyliniformia</taxon>
        <taxon>Silphidae</taxon>
        <taxon>Nicrophorinae</taxon>
        <taxon>Nicrophorus</taxon>
    </lineage>
</organism>
<dbReference type="InterPro" id="IPR014887">
    <property type="entry name" value="HIF-1_CTAD"/>
</dbReference>
<feature type="compositionally biased region" description="Polar residues" evidence="7">
    <location>
        <begin position="803"/>
        <end position="812"/>
    </location>
</feature>